<dbReference type="InterPro" id="IPR023393">
    <property type="entry name" value="START-like_dom_sf"/>
</dbReference>
<feature type="domain" description="Coenzyme Q-binding protein COQ10 START" evidence="2">
    <location>
        <begin position="10"/>
        <end position="130"/>
    </location>
</feature>
<organism evidence="3">
    <name type="scientific">Arthrobacter saudimassiliensis</name>
    <dbReference type="NCBI Taxonomy" id="1461584"/>
    <lineage>
        <taxon>Bacteria</taxon>
        <taxon>Bacillati</taxon>
        <taxon>Actinomycetota</taxon>
        <taxon>Actinomycetes</taxon>
        <taxon>Micrococcales</taxon>
        <taxon>Micrococcaceae</taxon>
        <taxon>Arthrobacter</taxon>
    </lineage>
</organism>
<dbReference type="PANTHER" id="PTHR33824">
    <property type="entry name" value="POLYKETIDE CYCLASE/DEHYDRASE AND LIPID TRANSPORT SUPERFAMILY PROTEIN"/>
    <property type="match status" value="1"/>
</dbReference>
<dbReference type="EMBL" id="LN483070">
    <property type="protein sequence ID" value="CEA07185.1"/>
    <property type="molecule type" value="Genomic_DNA"/>
</dbReference>
<dbReference type="InterPro" id="IPR005031">
    <property type="entry name" value="COQ10_START"/>
</dbReference>
<dbReference type="PATRIC" id="fig|1461584.3.peg.490"/>
<name>A0A078MLL9_9MICC</name>
<feature type="compositionally biased region" description="Low complexity" evidence="1">
    <location>
        <begin position="150"/>
        <end position="185"/>
    </location>
</feature>
<gene>
    <name evidence="3" type="ORF">BN1051_00498</name>
</gene>
<protein>
    <submittedName>
        <fullName evidence="3">Polyketide cyclase / dehydrase and lipid transport</fullName>
    </submittedName>
</protein>
<dbReference type="PANTHER" id="PTHR33824:SF7">
    <property type="entry name" value="POLYKETIDE CYCLASE_DEHYDRASE AND LIPID TRANSPORT SUPERFAMILY PROTEIN"/>
    <property type="match status" value="1"/>
</dbReference>
<proteinExistence type="predicted"/>
<evidence type="ECO:0000259" key="2">
    <source>
        <dbReference type="Pfam" id="PF03364"/>
    </source>
</evidence>
<dbReference type="Pfam" id="PF03364">
    <property type="entry name" value="Polyketide_cyc"/>
    <property type="match status" value="1"/>
</dbReference>
<dbReference type="Gene3D" id="3.30.530.20">
    <property type="match status" value="1"/>
</dbReference>
<reference evidence="3" key="1">
    <citation type="submission" date="2014-07" db="EMBL/GenBank/DDBJ databases">
        <authorList>
            <person name="Urmite Genomes Urmite Genomes"/>
        </authorList>
    </citation>
    <scope>NUCLEOTIDE SEQUENCE</scope>
    <source>
        <strain evidence="3">11W110_air</strain>
    </source>
</reference>
<sequence length="203" mass="21392">MTTVEESIDVAVPVTTAYNQWTQFESFPHFMGGVESVTQTADTMTHWKTKVGGVEREFDAEITEQHPDERVAWKSVDGKSHAGVVTFHRLSDTETRVTVQLDWDPETFAEKIGHLVGADDRQVKSDLARFKEFIESRGSETGAWRGNVDAPGNAATGSGPAPASGAAAAGTGTAAATGSGLHAAPPADPAMDDPESGGPRAGL</sequence>
<accession>A0A078MLL9</accession>
<dbReference type="CDD" id="cd07817">
    <property type="entry name" value="SRPBCC_8"/>
    <property type="match status" value="1"/>
</dbReference>
<dbReference type="SUPFAM" id="SSF55961">
    <property type="entry name" value="Bet v1-like"/>
    <property type="match status" value="1"/>
</dbReference>
<feature type="region of interest" description="Disordered" evidence="1">
    <location>
        <begin position="141"/>
        <end position="203"/>
    </location>
</feature>
<evidence type="ECO:0000313" key="3">
    <source>
        <dbReference type="EMBL" id="CEA07185.1"/>
    </source>
</evidence>
<dbReference type="InterPro" id="IPR047137">
    <property type="entry name" value="ORF3"/>
</dbReference>
<dbReference type="AlphaFoldDB" id="A0A078MLL9"/>
<evidence type="ECO:0000256" key="1">
    <source>
        <dbReference type="SAM" id="MobiDB-lite"/>
    </source>
</evidence>